<evidence type="ECO:0000313" key="1">
    <source>
        <dbReference type="EMBL" id="VVC99913.1"/>
    </source>
</evidence>
<name>A0A5E4QQK0_9NEOP</name>
<evidence type="ECO:0000313" key="2">
    <source>
        <dbReference type="Proteomes" id="UP000324832"/>
    </source>
</evidence>
<accession>A0A5E4QQK0</accession>
<reference evidence="1 2" key="1">
    <citation type="submission" date="2017-07" db="EMBL/GenBank/DDBJ databases">
        <authorList>
            <person name="Talla V."/>
            <person name="Backstrom N."/>
        </authorList>
    </citation>
    <scope>NUCLEOTIDE SEQUENCE [LARGE SCALE GENOMIC DNA]</scope>
</reference>
<feature type="non-terminal residue" evidence="1">
    <location>
        <position position="1"/>
    </location>
</feature>
<dbReference type="EMBL" id="FZQP02004411">
    <property type="protein sequence ID" value="VVC99913.1"/>
    <property type="molecule type" value="Genomic_DNA"/>
</dbReference>
<dbReference type="Proteomes" id="UP000324832">
    <property type="component" value="Unassembled WGS sequence"/>
</dbReference>
<keyword evidence="2" id="KW-1185">Reference proteome</keyword>
<sequence length="12" mass="1406">IRMWLSVETLSA</sequence>
<protein>
    <submittedName>
        <fullName evidence="1">Uncharacterized protein</fullName>
    </submittedName>
</protein>
<proteinExistence type="predicted"/>
<gene>
    <name evidence="1" type="ORF">LSINAPIS_LOCUS10677</name>
</gene>
<organism evidence="1 2">
    <name type="scientific">Leptidea sinapis</name>
    <dbReference type="NCBI Taxonomy" id="189913"/>
    <lineage>
        <taxon>Eukaryota</taxon>
        <taxon>Metazoa</taxon>
        <taxon>Ecdysozoa</taxon>
        <taxon>Arthropoda</taxon>
        <taxon>Hexapoda</taxon>
        <taxon>Insecta</taxon>
        <taxon>Pterygota</taxon>
        <taxon>Neoptera</taxon>
        <taxon>Endopterygota</taxon>
        <taxon>Lepidoptera</taxon>
        <taxon>Glossata</taxon>
        <taxon>Ditrysia</taxon>
        <taxon>Papilionoidea</taxon>
        <taxon>Pieridae</taxon>
        <taxon>Dismorphiinae</taxon>
        <taxon>Leptidea</taxon>
    </lineage>
</organism>